<dbReference type="InterPro" id="IPR007525">
    <property type="entry name" value="FrhB_FdhB_C"/>
</dbReference>
<evidence type="ECO:0000256" key="2">
    <source>
        <dbReference type="ARBA" id="ARBA00023004"/>
    </source>
</evidence>
<sequence>MENKVMPTLCTDEQCTGCMACANACGRQAITFKVNDEGFYRPQINTDSCVSCMSCEKVCPILSPAKAFHSTMGKVFAAWHKDTEVRKESSSGGAFSALAETIIEQNGIVVGAAYTDELNVQHICVTDKAGLARLRLSKYVQSEIGFVYQTICEYLKQGKRVLFCGTPCQVAGLRALFPKEERLVCVDFICHGVPSPLILQRYLAWLTPQTGEIVHINFRGKDKGWYDALRVVALKDGKKVLLKGKKDAFWVGFNNNNNMQSSCYQCRFVGMERLADITIADFWGVGKQIPFGYKNEIEKGVSMVLANNGRGLKLVEDSEDKMILIPRALDEVFLRNQTMVVPCKRPKSRDTFYRDLKRLSFDEMIIRYLTPNNKTKLVKLWREYLPASLIAIIRIRDQK</sequence>
<dbReference type="InterPro" id="IPR007516">
    <property type="entry name" value="Co_F420_Hydgase/DH_bsu_N"/>
</dbReference>
<dbReference type="SUPFAM" id="SSF54862">
    <property type="entry name" value="4Fe-4S ferredoxins"/>
    <property type="match status" value="1"/>
</dbReference>
<keyword evidence="2" id="KW-0408">Iron</keyword>
<dbReference type="PANTHER" id="PTHR43193">
    <property type="match status" value="1"/>
</dbReference>
<dbReference type="EMBL" id="WKMC01000012">
    <property type="protein sequence ID" value="MRZ51614.1"/>
    <property type="molecule type" value="Genomic_DNA"/>
</dbReference>
<name>A0A7K0HMW9_PARDI</name>
<evidence type="ECO:0000256" key="1">
    <source>
        <dbReference type="ARBA" id="ARBA00022723"/>
    </source>
</evidence>
<dbReference type="PROSITE" id="PS51379">
    <property type="entry name" value="4FE4S_FER_2"/>
    <property type="match status" value="2"/>
</dbReference>
<proteinExistence type="predicted"/>
<reference evidence="5 6" key="1">
    <citation type="journal article" date="2019" name="Nat. Med.">
        <title>A library of human gut bacterial isolates paired with longitudinal multiomics data enables mechanistic microbiome research.</title>
        <authorList>
            <person name="Poyet M."/>
            <person name="Groussin M."/>
            <person name="Gibbons S.M."/>
            <person name="Avila-Pacheco J."/>
            <person name="Jiang X."/>
            <person name="Kearney S.M."/>
            <person name="Perrotta A.R."/>
            <person name="Berdy B."/>
            <person name="Zhao S."/>
            <person name="Lieberman T.D."/>
            <person name="Swanson P.K."/>
            <person name="Smith M."/>
            <person name="Roesemann S."/>
            <person name="Alexander J.E."/>
            <person name="Rich S.A."/>
            <person name="Livny J."/>
            <person name="Vlamakis H."/>
            <person name="Clish C."/>
            <person name="Bullock K."/>
            <person name="Deik A."/>
            <person name="Scott J."/>
            <person name="Pierce K.A."/>
            <person name="Xavier R.J."/>
            <person name="Alm E.J."/>
        </authorList>
    </citation>
    <scope>NUCLEOTIDE SEQUENCE [LARGE SCALE GENOMIC DNA]</scope>
    <source>
        <strain evidence="5 6">BIOML-A32</strain>
    </source>
</reference>
<dbReference type="Proteomes" id="UP000441358">
    <property type="component" value="Unassembled WGS sequence"/>
</dbReference>
<dbReference type="Pfam" id="PF04432">
    <property type="entry name" value="FrhB_FdhB_C"/>
    <property type="match status" value="1"/>
</dbReference>
<dbReference type="AlphaFoldDB" id="A0A7K0HMW9"/>
<dbReference type="Pfam" id="PF12838">
    <property type="entry name" value="Fer4_7"/>
    <property type="match status" value="1"/>
</dbReference>
<keyword evidence="3" id="KW-0411">Iron-sulfur</keyword>
<organism evidence="5 6">
    <name type="scientific">Parabacteroides distasonis</name>
    <dbReference type="NCBI Taxonomy" id="823"/>
    <lineage>
        <taxon>Bacteria</taxon>
        <taxon>Pseudomonadati</taxon>
        <taxon>Bacteroidota</taxon>
        <taxon>Bacteroidia</taxon>
        <taxon>Bacteroidales</taxon>
        <taxon>Tannerellaceae</taxon>
        <taxon>Parabacteroides</taxon>
    </lineage>
</organism>
<dbReference type="GO" id="GO:0051536">
    <property type="term" value="F:iron-sulfur cluster binding"/>
    <property type="evidence" value="ECO:0007669"/>
    <property type="project" value="UniProtKB-KW"/>
</dbReference>
<dbReference type="InterPro" id="IPR017900">
    <property type="entry name" value="4Fe4S_Fe_S_CS"/>
</dbReference>
<keyword evidence="1" id="KW-0479">Metal-binding</keyword>
<dbReference type="RefSeq" id="WP_022192074.1">
    <property type="nucleotide sequence ID" value="NZ_CP103128.1"/>
</dbReference>
<feature type="domain" description="4Fe-4S ferredoxin-type" evidence="4">
    <location>
        <begin position="40"/>
        <end position="60"/>
    </location>
</feature>
<dbReference type="PROSITE" id="PS00198">
    <property type="entry name" value="4FE4S_FER_1"/>
    <property type="match status" value="2"/>
</dbReference>
<evidence type="ECO:0000313" key="5">
    <source>
        <dbReference type="EMBL" id="MRZ51614.1"/>
    </source>
</evidence>
<dbReference type="GO" id="GO:0046872">
    <property type="term" value="F:metal ion binding"/>
    <property type="evidence" value="ECO:0007669"/>
    <property type="project" value="UniProtKB-KW"/>
</dbReference>
<dbReference type="PANTHER" id="PTHR43193:SF2">
    <property type="entry name" value="POLYFERREDOXIN PROTEIN FWDF"/>
    <property type="match status" value="1"/>
</dbReference>
<dbReference type="Gene3D" id="3.30.70.20">
    <property type="match status" value="1"/>
</dbReference>
<evidence type="ECO:0000259" key="4">
    <source>
        <dbReference type="PROSITE" id="PS51379"/>
    </source>
</evidence>
<dbReference type="InterPro" id="IPR017896">
    <property type="entry name" value="4Fe4S_Fe-S-bd"/>
</dbReference>
<protein>
    <submittedName>
        <fullName evidence="5">4Fe-4S dicluster domain-containing protein</fullName>
    </submittedName>
</protein>
<gene>
    <name evidence="5" type="ORF">GKD66_15535</name>
</gene>
<feature type="domain" description="4Fe-4S ferredoxin-type" evidence="4">
    <location>
        <begin position="5"/>
        <end position="35"/>
    </location>
</feature>
<evidence type="ECO:0000313" key="6">
    <source>
        <dbReference type="Proteomes" id="UP000441358"/>
    </source>
</evidence>
<accession>A0A7K0HMW9</accession>
<comment type="caution">
    <text evidence="5">The sequence shown here is derived from an EMBL/GenBank/DDBJ whole genome shotgun (WGS) entry which is preliminary data.</text>
</comment>
<dbReference type="Pfam" id="PF04422">
    <property type="entry name" value="FrhB_FdhB_N"/>
    <property type="match status" value="1"/>
</dbReference>
<evidence type="ECO:0000256" key="3">
    <source>
        <dbReference type="ARBA" id="ARBA00023014"/>
    </source>
</evidence>
<dbReference type="InterPro" id="IPR052977">
    <property type="entry name" value="Polyferredoxin-like_ET"/>
</dbReference>